<sequence length="118" mass="12812">MELTRDFMSCPVVCLQLQPSSRHAAGVLPLPPRFTLSVAVSRKFSGLGETREHVGSGLRFTAQLAAINRAVSPAAPRRLAESRRSGPDNGRKRSGRIMHCSSLILSYTCEMASVMTIV</sequence>
<proteinExistence type="predicted"/>
<protein>
    <submittedName>
        <fullName evidence="2">Uncharacterized protein</fullName>
    </submittedName>
</protein>
<keyword evidence="3" id="KW-1185">Reference proteome</keyword>
<comment type="caution">
    <text evidence="2">The sequence shown here is derived from an EMBL/GenBank/DDBJ whole genome shotgun (WGS) entry which is preliminary data.</text>
</comment>
<dbReference type="AlphaFoldDB" id="A0AAE1EE54"/>
<organism evidence="2 3">
    <name type="scientific">Elysia crispata</name>
    <name type="common">lettuce slug</name>
    <dbReference type="NCBI Taxonomy" id="231223"/>
    <lineage>
        <taxon>Eukaryota</taxon>
        <taxon>Metazoa</taxon>
        <taxon>Spiralia</taxon>
        <taxon>Lophotrochozoa</taxon>
        <taxon>Mollusca</taxon>
        <taxon>Gastropoda</taxon>
        <taxon>Heterobranchia</taxon>
        <taxon>Euthyneura</taxon>
        <taxon>Panpulmonata</taxon>
        <taxon>Sacoglossa</taxon>
        <taxon>Placobranchoidea</taxon>
        <taxon>Plakobranchidae</taxon>
        <taxon>Elysia</taxon>
    </lineage>
</organism>
<accession>A0AAE1EE54</accession>
<gene>
    <name evidence="2" type="ORF">RRG08_040720</name>
</gene>
<reference evidence="2" key="1">
    <citation type="journal article" date="2023" name="G3 (Bethesda)">
        <title>A reference genome for the long-term kleptoplast-retaining sea slug Elysia crispata morphotype clarki.</title>
        <authorList>
            <person name="Eastman K.E."/>
            <person name="Pendleton A.L."/>
            <person name="Shaikh M.A."/>
            <person name="Suttiyut T."/>
            <person name="Ogas R."/>
            <person name="Tomko P."/>
            <person name="Gavelis G."/>
            <person name="Widhalm J.R."/>
            <person name="Wisecaver J.H."/>
        </authorList>
    </citation>
    <scope>NUCLEOTIDE SEQUENCE</scope>
    <source>
        <strain evidence="2">ECLA1</strain>
    </source>
</reference>
<evidence type="ECO:0000313" key="2">
    <source>
        <dbReference type="EMBL" id="KAK3804211.1"/>
    </source>
</evidence>
<evidence type="ECO:0000313" key="3">
    <source>
        <dbReference type="Proteomes" id="UP001283361"/>
    </source>
</evidence>
<feature type="compositionally biased region" description="Basic and acidic residues" evidence="1">
    <location>
        <begin position="78"/>
        <end position="91"/>
    </location>
</feature>
<dbReference type="Proteomes" id="UP001283361">
    <property type="component" value="Unassembled WGS sequence"/>
</dbReference>
<dbReference type="EMBL" id="JAWDGP010000029">
    <property type="protein sequence ID" value="KAK3804211.1"/>
    <property type="molecule type" value="Genomic_DNA"/>
</dbReference>
<evidence type="ECO:0000256" key="1">
    <source>
        <dbReference type="SAM" id="MobiDB-lite"/>
    </source>
</evidence>
<feature type="region of interest" description="Disordered" evidence="1">
    <location>
        <begin position="74"/>
        <end position="95"/>
    </location>
</feature>
<name>A0AAE1EE54_9GAST</name>